<protein>
    <recommendedName>
        <fullName evidence="8">ATP synthase mitochondrial F1 complex assembly factor 1</fullName>
    </recommendedName>
</protein>
<evidence type="ECO:0000256" key="5">
    <source>
        <dbReference type="SAM" id="MobiDB-lite"/>
    </source>
</evidence>
<evidence type="ECO:0000256" key="2">
    <source>
        <dbReference type="ARBA" id="ARBA00009116"/>
    </source>
</evidence>
<dbReference type="Proteomes" id="UP001516400">
    <property type="component" value="Unassembled WGS sequence"/>
</dbReference>
<dbReference type="GO" id="GO:0005739">
    <property type="term" value="C:mitochondrion"/>
    <property type="evidence" value="ECO:0007669"/>
    <property type="project" value="UniProtKB-SubCell"/>
</dbReference>
<dbReference type="AlphaFoldDB" id="A0ABD2NJ38"/>
<keyword evidence="3" id="KW-0809">Transit peptide</keyword>
<comment type="similarity">
    <text evidence="2">Belongs to the ATP11 family.</text>
</comment>
<feature type="compositionally biased region" description="Basic and acidic residues" evidence="5">
    <location>
        <begin position="69"/>
        <end position="80"/>
    </location>
</feature>
<evidence type="ECO:0000256" key="1">
    <source>
        <dbReference type="ARBA" id="ARBA00004173"/>
    </source>
</evidence>
<dbReference type="PANTHER" id="PTHR13126:SF0">
    <property type="entry name" value="ATP SYNTHASE MITOCHONDRIAL F1 COMPLEX ASSEMBLY FACTOR 1"/>
    <property type="match status" value="1"/>
</dbReference>
<keyword evidence="7" id="KW-1185">Reference proteome</keyword>
<sequence length="277" mass="32898">MVLPSKRAILQLRRILNRLPHKRTIATTWQANKEMEELKVNPYYEKYADKIAKLQKTSPEEFLQRIEKTQEKTTKEKQATDRQYSQLLNPKKTSEKERNISSESLDKYMKVDTVKDKSTDEIKEIWQQYHIQKENTIAATIPRKDFEEFKKKTSAYPTFLFPLPRSQGYEFIMSQIEGDCVHFTPLLYFQVHKENAPECLTIKHYTEFMEDKGIVLMKGEFDSKVITSKEALCLANQLQLYYCQNYDSKNNLLELFTKKPDEFKHMDLIREIENLTL</sequence>
<dbReference type="PANTHER" id="PTHR13126">
    <property type="entry name" value="CHAPERONE ATP11"/>
    <property type="match status" value="1"/>
</dbReference>
<accession>A0ABD2NJ38</accession>
<comment type="subcellular location">
    <subcellularLocation>
        <location evidence="1">Mitochondrion</location>
    </subcellularLocation>
</comment>
<gene>
    <name evidence="6" type="ORF">HHI36_016106</name>
</gene>
<comment type="caution">
    <text evidence="6">The sequence shown here is derived from an EMBL/GenBank/DDBJ whole genome shotgun (WGS) entry which is preliminary data.</text>
</comment>
<dbReference type="Pfam" id="PF06644">
    <property type="entry name" value="ATP11"/>
    <property type="match status" value="1"/>
</dbReference>
<name>A0ABD2NJ38_9CUCU</name>
<evidence type="ECO:0000313" key="6">
    <source>
        <dbReference type="EMBL" id="KAL3278560.1"/>
    </source>
</evidence>
<evidence type="ECO:0008006" key="8">
    <source>
        <dbReference type="Google" id="ProtNLM"/>
    </source>
</evidence>
<dbReference type="InterPro" id="IPR010591">
    <property type="entry name" value="ATP11"/>
</dbReference>
<keyword evidence="4" id="KW-0496">Mitochondrion</keyword>
<evidence type="ECO:0000256" key="4">
    <source>
        <dbReference type="ARBA" id="ARBA00023128"/>
    </source>
</evidence>
<proteinExistence type="inferred from homology"/>
<evidence type="ECO:0000313" key="7">
    <source>
        <dbReference type="Proteomes" id="UP001516400"/>
    </source>
</evidence>
<organism evidence="6 7">
    <name type="scientific">Cryptolaemus montrouzieri</name>
    <dbReference type="NCBI Taxonomy" id="559131"/>
    <lineage>
        <taxon>Eukaryota</taxon>
        <taxon>Metazoa</taxon>
        <taxon>Ecdysozoa</taxon>
        <taxon>Arthropoda</taxon>
        <taxon>Hexapoda</taxon>
        <taxon>Insecta</taxon>
        <taxon>Pterygota</taxon>
        <taxon>Neoptera</taxon>
        <taxon>Endopterygota</taxon>
        <taxon>Coleoptera</taxon>
        <taxon>Polyphaga</taxon>
        <taxon>Cucujiformia</taxon>
        <taxon>Coccinelloidea</taxon>
        <taxon>Coccinellidae</taxon>
        <taxon>Scymninae</taxon>
        <taxon>Scymnini</taxon>
        <taxon>Cryptolaemus</taxon>
    </lineage>
</organism>
<evidence type="ECO:0000256" key="3">
    <source>
        <dbReference type="ARBA" id="ARBA00022946"/>
    </source>
</evidence>
<dbReference type="EMBL" id="JABFTP020000124">
    <property type="protein sequence ID" value="KAL3278560.1"/>
    <property type="molecule type" value="Genomic_DNA"/>
</dbReference>
<reference evidence="6 7" key="1">
    <citation type="journal article" date="2021" name="BMC Biol.">
        <title>Horizontally acquired antibacterial genes associated with adaptive radiation of ladybird beetles.</title>
        <authorList>
            <person name="Li H.S."/>
            <person name="Tang X.F."/>
            <person name="Huang Y.H."/>
            <person name="Xu Z.Y."/>
            <person name="Chen M.L."/>
            <person name="Du X.Y."/>
            <person name="Qiu B.Y."/>
            <person name="Chen P.T."/>
            <person name="Zhang W."/>
            <person name="Slipinski A."/>
            <person name="Escalona H.E."/>
            <person name="Waterhouse R.M."/>
            <person name="Zwick A."/>
            <person name="Pang H."/>
        </authorList>
    </citation>
    <scope>NUCLEOTIDE SEQUENCE [LARGE SCALE GENOMIC DNA]</scope>
    <source>
        <strain evidence="6">SYSU2018</strain>
    </source>
</reference>
<feature type="compositionally biased region" description="Basic and acidic residues" evidence="5">
    <location>
        <begin position="92"/>
        <end position="101"/>
    </location>
</feature>
<feature type="region of interest" description="Disordered" evidence="5">
    <location>
        <begin position="69"/>
        <end position="101"/>
    </location>
</feature>